<dbReference type="SMART" id="SM00614">
    <property type="entry name" value="ZnF_BED"/>
    <property type="match status" value="1"/>
</dbReference>
<feature type="compositionally biased region" description="Polar residues" evidence="2">
    <location>
        <begin position="20"/>
        <end position="36"/>
    </location>
</feature>
<evidence type="ECO:0000259" key="4">
    <source>
        <dbReference type="Pfam" id="PF14372"/>
    </source>
</evidence>
<dbReference type="PANTHER" id="PTHR46481">
    <property type="entry name" value="ZINC FINGER BED DOMAIN-CONTAINING PROTEIN 4"/>
    <property type="match status" value="1"/>
</dbReference>
<dbReference type="InterPro" id="IPR052035">
    <property type="entry name" value="ZnF_BED_domain_contain"/>
</dbReference>
<dbReference type="GO" id="GO:0046983">
    <property type="term" value="F:protein dimerization activity"/>
    <property type="evidence" value="ECO:0007669"/>
    <property type="project" value="InterPro"/>
</dbReference>
<dbReference type="GO" id="GO:0003677">
    <property type="term" value="F:DNA binding"/>
    <property type="evidence" value="ECO:0007669"/>
    <property type="project" value="UniProtKB-KW"/>
</dbReference>
<keyword evidence="6" id="KW-1185">Reference proteome</keyword>
<dbReference type="Proteomes" id="UP001153555">
    <property type="component" value="Unassembled WGS sequence"/>
</dbReference>
<sequence>MSLAADTLYKAFIGQPPQNPNLATNERITRGQQPMQDSRRACHSPPRRSPFPTPPATGRHSPPRASMAPAGDRASALGTKGGKGSKPKMKSVRSLLEPPPVQAATTSPTAGSGSRREASQSVASSGTCESPATVASVLGSVAASVQSDATEQVQVPINVDNDEQEDDEQARLSGKRFKKLTSWVWSYFTKKKEYVEVEEKLVEELWGHCNFSRCEQKYRAEGINGTTSFKHHLLSKHSIVKGQQQLKVGKNPGSEIAHVQPYRFDQEASLKKLNLPIIMHEYPFNIVEHEYLVDFIKSLRPSFPIKSRVTVRKEIMDRYLEEKETLYAYLKTMKCRFSATMDMWTSCQNKGHTGAKLSETFTEVMVKWYIENRLFALTLDNASSNEVAVNDIISYLKDNEGYSNGCLTRWNSTYLMLRDALYYKDAFIRLKSSDRRKYAKISPSSAEWDNALTIYGCLKKFYDLTEILSGTSYPTANLFYRGFCDIKVLLDEWLYDENITIREMTISMKSKLDKYWDQSNIALAVACFLDPRYKKRLIEYYMNKFYGGYYQAELDEFVSVVKKLYNFYVNIAASSKKTREEAAPRPSNTTDILMENIDHDLEEFLYEASEPDMVESNELDMYIGEALLKLSGEFDILAWWKNKREQYPILSQIVRDVMAIQVSTVASEYAFSAAGRVVDPYRSRLDPEMVHALICTKDWVAAANSKKLGSIVSDLEVDALTNVVAKLKIEENNKERDEDNEEAKDMESDPDIMDDADEL</sequence>
<evidence type="ECO:0000256" key="2">
    <source>
        <dbReference type="SAM" id="MobiDB-lite"/>
    </source>
</evidence>
<evidence type="ECO:0000313" key="5">
    <source>
        <dbReference type="EMBL" id="CAA0832593.1"/>
    </source>
</evidence>
<feature type="domain" description="HAT C-terminal dimerisation" evidence="3">
    <location>
        <begin position="618"/>
        <end position="700"/>
    </location>
</feature>
<dbReference type="InterPro" id="IPR025525">
    <property type="entry name" value="hAT-like_transposase_RNase-H"/>
</dbReference>
<organism evidence="5 6">
    <name type="scientific">Striga hermonthica</name>
    <name type="common">Purple witchweed</name>
    <name type="synonym">Buchnera hermonthica</name>
    <dbReference type="NCBI Taxonomy" id="68872"/>
    <lineage>
        <taxon>Eukaryota</taxon>
        <taxon>Viridiplantae</taxon>
        <taxon>Streptophyta</taxon>
        <taxon>Embryophyta</taxon>
        <taxon>Tracheophyta</taxon>
        <taxon>Spermatophyta</taxon>
        <taxon>Magnoliopsida</taxon>
        <taxon>eudicotyledons</taxon>
        <taxon>Gunneridae</taxon>
        <taxon>Pentapetalae</taxon>
        <taxon>asterids</taxon>
        <taxon>lamiids</taxon>
        <taxon>Lamiales</taxon>
        <taxon>Orobanchaceae</taxon>
        <taxon>Buchnereae</taxon>
        <taxon>Striga</taxon>
    </lineage>
</organism>
<dbReference type="OrthoDB" id="2610923at2759"/>
<evidence type="ECO:0000259" key="3">
    <source>
        <dbReference type="Pfam" id="PF05699"/>
    </source>
</evidence>
<feature type="compositionally biased region" description="Polar residues" evidence="2">
    <location>
        <begin position="103"/>
        <end position="112"/>
    </location>
</feature>
<feature type="compositionally biased region" description="Acidic residues" evidence="2">
    <location>
        <begin position="748"/>
        <end position="759"/>
    </location>
</feature>
<evidence type="ECO:0008006" key="7">
    <source>
        <dbReference type="Google" id="ProtNLM"/>
    </source>
</evidence>
<accession>A0A9N7NLA1</accession>
<proteinExistence type="predicted"/>
<feature type="region of interest" description="Disordered" evidence="2">
    <location>
        <begin position="730"/>
        <end position="759"/>
    </location>
</feature>
<evidence type="ECO:0000256" key="1">
    <source>
        <dbReference type="ARBA" id="ARBA00023125"/>
    </source>
</evidence>
<keyword evidence="1" id="KW-0238">DNA-binding</keyword>
<dbReference type="AlphaFoldDB" id="A0A9N7NLA1"/>
<dbReference type="SUPFAM" id="SSF53098">
    <property type="entry name" value="Ribonuclease H-like"/>
    <property type="match status" value="1"/>
</dbReference>
<feature type="domain" description="hAT-like transposase RNase-H fold" evidence="4">
    <location>
        <begin position="469"/>
        <end position="568"/>
    </location>
</feature>
<dbReference type="EMBL" id="CACSLK010027834">
    <property type="protein sequence ID" value="CAA0832593.1"/>
    <property type="molecule type" value="Genomic_DNA"/>
</dbReference>
<dbReference type="Pfam" id="PF14372">
    <property type="entry name" value="hAT-like_RNase-H"/>
    <property type="match status" value="1"/>
</dbReference>
<dbReference type="InterPro" id="IPR008906">
    <property type="entry name" value="HATC_C_dom"/>
</dbReference>
<evidence type="ECO:0000313" key="6">
    <source>
        <dbReference type="Proteomes" id="UP001153555"/>
    </source>
</evidence>
<comment type="caution">
    <text evidence="5">The sequence shown here is derived from an EMBL/GenBank/DDBJ whole genome shotgun (WGS) entry which is preliminary data.</text>
</comment>
<reference evidence="5" key="1">
    <citation type="submission" date="2019-12" db="EMBL/GenBank/DDBJ databases">
        <authorList>
            <person name="Scholes J."/>
        </authorList>
    </citation>
    <scope>NUCLEOTIDE SEQUENCE</scope>
</reference>
<gene>
    <name evidence="5" type="ORF">SHERM_27867</name>
</gene>
<dbReference type="InterPro" id="IPR012337">
    <property type="entry name" value="RNaseH-like_sf"/>
</dbReference>
<protein>
    <recommendedName>
        <fullName evidence="7">Transposase</fullName>
    </recommendedName>
</protein>
<dbReference type="PANTHER" id="PTHR46481:SF11">
    <property type="entry name" value="ZINC FINGER BED DOMAIN-CONTAINING PROTEIN RICESLEEPER 2-LIKE"/>
    <property type="match status" value="1"/>
</dbReference>
<dbReference type="Pfam" id="PF05699">
    <property type="entry name" value="Dimer_Tnp_hAT"/>
    <property type="match status" value="1"/>
</dbReference>
<feature type="compositionally biased region" description="Basic and acidic residues" evidence="2">
    <location>
        <begin position="730"/>
        <end position="747"/>
    </location>
</feature>
<feature type="region of interest" description="Disordered" evidence="2">
    <location>
        <begin position="14"/>
        <end position="127"/>
    </location>
</feature>
<name>A0A9N7NLA1_STRHE</name>